<dbReference type="InParanoid" id="B4J8R5"/>
<dbReference type="Proteomes" id="UP000001070">
    <property type="component" value="Unassembled WGS sequence"/>
</dbReference>
<reference evidence="2 3" key="1">
    <citation type="journal article" date="2007" name="Nature">
        <title>Evolution of genes and genomes on the Drosophila phylogeny.</title>
        <authorList>
            <consortium name="Drosophila 12 Genomes Consortium"/>
            <person name="Clark A.G."/>
            <person name="Eisen M.B."/>
            <person name="Smith D.R."/>
            <person name="Bergman C.M."/>
            <person name="Oliver B."/>
            <person name="Markow T.A."/>
            <person name="Kaufman T.C."/>
            <person name="Kellis M."/>
            <person name="Gelbart W."/>
            <person name="Iyer V.N."/>
            <person name="Pollard D.A."/>
            <person name="Sackton T.B."/>
            <person name="Larracuente A.M."/>
            <person name="Singh N.D."/>
            <person name="Abad J.P."/>
            <person name="Abt D.N."/>
            <person name="Adryan B."/>
            <person name="Aguade M."/>
            <person name="Akashi H."/>
            <person name="Anderson W.W."/>
            <person name="Aquadro C.F."/>
            <person name="Ardell D.H."/>
            <person name="Arguello R."/>
            <person name="Artieri C.G."/>
            <person name="Barbash D.A."/>
            <person name="Barker D."/>
            <person name="Barsanti P."/>
            <person name="Batterham P."/>
            <person name="Batzoglou S."/>
            <person name="Begun D."/>
            <person name="Bhutkar A."/>
            <person name="Blanco E."/>
            <person name="Bosak S.A."/>
            <person name="Bradley R.K."/>
            <person name="Brand A.D."/>
            <person name="Brent M.R."/>
            <person name="Brooks A.N."/>
            <person name="Brown R.H."/>
            <person name="Butlin R.K."/>
            <person name="Caggese C."/>
            <person name="Calvi B.R."/>
            <person name="Bernardo de Carvalho A."/>
            <person name="Caspi A."/>
            <person name="Castrezana S."/>
            <person name="Celniker S.E."/>
            <person name="Chang J.L."/>
            <person name="Chapple C."/>
            <person name="Chatterji S."/>
            <person name="Chinwalla A."/>
            <person name="Civetta A."/>
            <person name="Clifton S.W."/>
            <person name="Comeron J.M."/>
            <person name="Costello J.C."/>
            <person name="Coyne J.A."/>
            <person name="Daub J."/>
            <person name="David R.G."/>
            <person name="Delcher A.L."/>
            <person name="Delehaunty K."/>
            <person name="Do C.B."/>
            <person name="Ebling H."/>
            <person name="Edwards K."/>
            <person name="Eickbush T."/>
            <person name="Evans J.D."/>
            <person name="Filipski A."/>
            <person name="Findeiss S."/>
            <person name="Freyhult E."/>
            <person name="Fulton L."/>
            <person name="Fulton R."/>
            <person name="Garcia A.C."/>
            <person name="Gardiner A."/>
            <person name="Garfield D.A."/>
            <person name="Garvin B.E."/>
            <person name="Gibson G."/>
            <person name="Gilbert D."/>
            <person name="Gnerre S."/>
            <person name="Godfrey J."/>
            <person name="Good R."/>
            <person name="Gotea V."/>
            <person name="Gravely B."/>
            <person name="Greenberg A.J."/>
            <person name="Griffiths-Jones S."/>
            <person name="Gross S."/>
            <person name="Guigo R."/>
            <person name="Gustafson E.A."/>
            <person name="Haerty W."/>
            <person name="Hahn M.W."/>
            <person name="Halligan D.L."/>
            <person name="Halpern A.L."/>
            <person name="Halter G.M."/>
            <person name="Han M.V."/>
            <person name="Heger A."/>
            <person name="Hillier L."/>
            <person name="Hinrichs A.S."/>
            <person name="Holmes I."/>
            <person name="Hoskins R.A."/>
            <person name="Hubisz M.J."/>
            <person name="Hultmark D."/>
            <person name="Huntley M.A."/>
            <person name="Jaffe D.B."/>
            <person name="Jagadeeshan S."/>
            <person name="Jeck W.R."/>
            <person name="Johnson J."/>
            <person name="Jones C.D."/>
            <person name="Jordan W.C."/>
            <person name="Karpen G.H."/>
            <person name="Kataoka E."/>
            <person name="Keightley P.D."/>
            <person name="Kheradpour P."/>
            <person name="Kirkness E.F."/>
            <person name="Koerich L.B."/>
            <person name="Kristiansen K."/>
            <person name="Kudrna D."/>
            <person name="Kulathinal R.J."/>
            <person name="Kumar S."/>
            <person name="Kwok R."/>
            <person name="Lander E."/>
            <person name="Langley C.H."/>
            <person name="Lapoint R."/>
            <person name="Lazzaro B.P."/>
            <person name="Lee S.J."/>
            <person name="Levesque L."/>
            <person name="Li R."/>
            <person name="Lin C.F."/>
            <person name="Lin M.F."/>
            <person name="Lindblad-Toh K."/>
            <person name="Llopart A."/>
            <person name="Long M."/>
            <person name="Low L."/>
            <person name="Lozovsky E."/>
            <person name="Lu J."/>
            <person name="Luo M."/>
            <person name="Machado C.A."/>
            <person name="Makalowski W."/>
            <person name="Marzo M."/>
            <person name="Matsuda M."/>
            <person name="Matzkin L."/>
            <person name="McAllister B."/>
            <person name="McBride C.S."/>
            <person name="McKernan B."/>
            <person name="McKernan K."/>
            <person name="Mendez-Lago M."/>
            <person name="Minx P."/>
            <person name="Mollenhauer M.U."/>
            <person name="Montooth K."/>
            <person name="Mount S.M."/>
            <person name="Mu X."/>
            <person name="Myers E."/>
            <person name="Negre B."/>
            <person name="Newfeld S."/>
            <person name="Nielsen R."/>
            <person name="Noor M.A."/>
            <person name="O'Grady P."/>
            <person name="Pachter L."/>
            <person name="Papaceit M."/>
            <person name="Parisi M.J."/>
            <person name="Parisi M."/>
            <person name="Parts L."/>
            <person name="Pedersen J.S."/>
            <person name="Pesole G."/>
            <person name="Phillippy A.M."/>
            <person name="Ponting C.P."/>
            <person name="Pop M."/>
            <person name="Porcelli D."/>
            <person name="Powell J.R."/>
            <person name="Prohaska S."/>
            <person name="Pruitt K."/>
            <person name="Puig M."/>
            <person name="Quesneville H."/>
            <person name="Ram K.R."/>
            <person name="Rand D."/>
            <person name="Rasmussen M.D."/>
            <person name="Reed L.K."/>
            <person name="Reenan R."/>
            <person name="Reily A."/>
            <person name="Remington K.A."/>
            <person name="Rieger T.T."/>
            <person name="Ritchie M.G."/>
            <person name="Robin C."/>
            <person name="Rogers Y.H."/>
            <person name="Rohde C."/>
            <person name="Rozas J."/>
            <person name="Rubenfield M.J."/>
            <person name="Ruiz A."/>
            <person name="Russo S."/>
            <person name="Salzberg S.L."/>
            <person name="Sanchez-Gracia A."/>
            <person name="Saranga D.J."/>
            <person name="Sato H."/>
            <person name="Schaeffer S.W."/>
            <person name="Schatz M.C."/>
            <person name="Schlenke T."/>
            <person name="Schwartz R."/>
            <person name="Segarra C."/>
            <person name="Singh R.S."/>
            <person name="Sirot L."/>
            <person name="Sirota M."/>
            <person name="Sisneros N.B."/>
            <person name="Smith C.D."/>
            <person name="Smith T.F."/>
            <person name="Spieth J."/>
            <person name="Stage D.E."/>
            <person name="Stark A."/>
            <person name="Stephan W."/>
            <person name="Strausberg R.L."/>
            <person name="Strempel S."/>
            <person name="Sturgill D."/>
            <person name="Sutton G."/>
            <person name="Sutton G.G."/>
            <person name="Tao W."/>
            <person name="Teichmann S."/>
            <person name="Tobari Y.N."/>
            <person name="Tomimura Y."/>
            <person name="Tsolas J.M."/>
            <person name="Valente V.L."/>
            <person name="Venter E."/>
            <person name="Venter J.C."/>
            <person name="Vicario S."/>
            <person name="Vieira F.G."/>
            <person name="Vilella A.J."/>
            <person name="Villasante A."/>
            <person name="Walenz B."/>
            <person name="Wang J."/>
            <person name="Wasserman M."/>
            <person name="Watts T."/>
            <person name="Wilson D."/>
            <person name="Wilson R.K."/>
            <person name="Wing R.A."/>
            <person name="Wolfner M.F."/>
            <person name="Wong A."/>
            <person name="Wong G.K."/>
            <person name="Wu C.I."/>
            <person name="Wu G."/>
            <person name="Yamamoto D."/>
            <person name="Yang H.P."/>
            <person name="Yang S.P."/>
            <person name="Yorke J.A."/>
            <person name="Yoshida K."/>
            <person name="Zdobnov E."/>
            <person name="Zhang P."/>
            <person name="Zhang Y."/>
            <person name="Zimin A.V."/>
            <person name="Baldwin J."/>
            <person name="Abdouelleil A."/>
            <person name="Abdulkadir J."/>
            <person name="Abebe A."/>
            <person name="Abera B."/>
            <person name="Abreu J."/>
            <person name="Acer S.C."/>
            <person name="Aftuck L."/>
            <person name="Alexander A."/>
            <person name="An P."/>
            <person name="Anderson E."/>
            <person name="Anderson S."/>
            <person name="Arachi H."/>
            <person name="Azer M."/>
            <person name="Bachantsang P."/>
            <person name="Barry A."/>
            <person name="Bayul T."/>
            <person name="Berlin A."/>
            <person name="Bessette D."/>
            <person name="Bloom T."/>
            <person name="Blye J."/>
            <person name="Boguslavskiy L."/>
            <person name="Bonnet C."/>
            <person name="Boukhgalter B."/>
            <person name="Bourzgui I."/>
            <person name="Brown A."/>
            <person name="Cahill P."/>
            <person name="Channer S."/>
            <person name="Cheshatsang Y."/>
            <person name="Chuda L."/>
            <person name="Citroen M."/>
            <person name="Collymore A."/>
            <person name="Cooke P."/>
            <person name="Costello M."/>
            <person name="D'Aco K."/>
            <person name="Daza R."/>
            <person name="De Haan G."/>
            <person name="DeGray S."/>
            <person name="DeMaso C."/>
            <person name="Dhargay N."/>
            <person name="Dooley K."/>
            <person name="Dooley E."/>
            <person name="Doricent M."/>
            <person name="Dorje P."/>
            <person name="Dorjee K."/>
            <person name="Dupes A."/>
            <person name="Elong R."/>
            <person name="Falk J."/>
            <person name="Farina A."/>
            <person name="Faro S."/>
            <person name="Ferguson D."/>
            <person name="Fisher S."/>
            <person name="Foley C.D."/>
            <person name="Franke A."/>
            <person name="Friedrich D."/>
            <person name="Gadbois L."/>
            <person name="Gearin G."/>
            <person name="Gearin C.R."/>
            <person name="Giannoukos G."/>
            <person name="Goode T."/>
            <person name="Graham J."/>
            <person name="Grandbois E."/>
            <person name="Grewal S."/>
            <person name="Gyaltsen K."/>
            <person name="Hafez N."/>
            <person name="Hagos B."/>
            <person name="Hall J."/>
            <person name="Henson C."/>
            <person name="Hollinger A."/>
            <person name="Honan T."/>
            <person name="Huard M.D."/>
            <person name="Hughes L."/>
            <person name="Hurhula B."/>
            <person name="Husby M.E."/>
            <person name="Kamat A."/>
            <person name="Kanga B."/>
            <person name="Kashin S."/>
            <person name="Khazanovich D."/>
            <person name="Kisner P."/>
            <person name="Lance K."/>
            <person name="Lara M."/>
            <person name="Lee W."/>
            <person name="Lennon N."/>
            <person name="Letendre F."/>
            <person name="LeVine R."/>
            <person name="Lipovsky A."/>
            <person name="Liu X."/>
            <person name="Liu J."/>
            <person name="Liu S."/>
            <person name="Lokyitsang T."/>
            <person name="Lokyitsang Y."/>
            <person name="Lubonja R."/>
            <person name="Lui A."/>
            <person name="MacDonald P."/>
            <person name="Magnisalis V."/>
            <person name="Maru K."/>
            <person name="Matthews C."/>
            <person name="McCusker W."/>
            <person name="McDonough S."/>
            <person name="Mehta T."/>
            <person name="Meldrim J."/>
            <person name="Meneus L."/>
            <person name="Mihai O."/>
            <person name="Mihalev A."/>
            <person name="Mihova T."/>
            <person name="Mittelman R."/>
            <person name="Mlenga V."/>
            <person name="Montmayeur A."/>
            <person name="Mulrain L."/>
            <person name="Navidi A."/>
            <person name="Naylor J."/>
            <person name="Negash T."/>
            <person name="Nguyen T."/>
            <person name="Nguyen N."/>
            <person name="Nicol R."/>
            <person name="Norbu C."/>
            <person name="Norbu N."/>
            <person name="Novod N."/>
            <person name="O'Neill B."/>
            <person name="Osman S."/>
            <person name="Markiewicz E."/>
            <person name="Oyono O.L."/>
            <person name="Patti C."/>
            <person name="Phunkhang P."/>
            <person name="Pierre F."/>
            <person name="Priest M."/>
            <person name="Raghuraman S."/>
            <person name="Rege F."/>
            <person name="Reyes R."/>
            <person name="Rise C."/>
            <person name="Rogov P."/>
            <person name="Ross K."/>
            <person name="Ryan E."/>
            <person name="Settipalli S."/>
            <person name="Shea T."/>
            <person name="Sherpa N."/>
            <person name="Shi L."/>
            <person name="Shih D."/>
            <person name="Sparrow T."/>
            <person name="Spaulding J."/>
            <person name="Stalker J."/>
            <person name="Stange-Thomann N."/>
            <person name="Stavropoulos S."/>
            <person name="Stone C."/>
            <person name="Strader C."/>
            <person name="Tesfaye S."/>
            <person name="Thomson T."/>
            <person name="Thoulutsang Y."/>
            <person name="Thoulutsang D."/>
            <person name="Topham K."/>
            <person name="Topping I."/>
            <person name="Tsamla T."/>
            <person name="Vassiliev H."/>
            <person name="Vo A."/>
            <person name="Wangchuk T."/>
            <person name="Wangdi T."/>
            <person name="Weiand M."/>
            <person name="Wilkinson J."/>
            <person name="Wilson A."/>
            <person name="Yadav S."/>
            <person name="Young G."/>
            <person name="Yu Q."/>
            <person name="Zembek L."/>
            <person name="Zhong D."/>
            <person name="Zimmer A."/>
            <person name="Zwirko Z."/>
            <person name="Jaffe D.B."/>
            <person name="Alvarez P."/>
            <person name="Brockman W."/>
            <person name="Butler J."/>
            <person name="Chin C."/>
            <person name="Gnerre S."/>
            <person name="Grabherr M."/>
            <person name="Kleber M."/>
            <person name="Mauceli E."/>
            <person name="MacCallum I."/>
        </authorList>
    </citation>
    <scope>NUCLEOTIDE SEQUENCE [LARGE SCALE GENOMIC DNA]</scope>
    <source>
        <strain evidence="3">Tucson 15287-2541.00</strain>
    </source>
</reference>
<dbReference type="OrthoDB" id="7861938at2759"/>
<dbReference type="HOGENOM" id="CLU_1078756_0_0_1"/>
<dbReference type="OMA" id="QPSVDNF"/>
<protein>
    <submittedName>
        <fullName evidence="2">GH21949</fullName>
    </submittedName>
</protein>
<dbReference type="PhylomeDB" id="B4J8R5"/>
<dbReference type="AlphaFoldDB" id="B4J8R5"/>
<accession>B4J8R5</accession>
<gene>
    <name evidence="2" type="primary">Dgri\GH21949</name>
    <name evidence="2" type="ORF">Dgri_GH21949</name>
</gene>
<organism evidence="3">
    <name type="scientific">Drosophila grimshawi</name>
    <name type="common">Hawaiian fruit fly</name>
    <name type="synonym">Idiomyia grimshawi</name>
    <dbReference type="NCBI Taxonomy" id="7222"/>
    <lineage>
        <taxon>Eukaryota</taxon>
        <taxon>Metazoa</taxon>
        <taxon>Ecdysozoa</taxon>
        <taxon>Arthropoda</taxon>
        <taxon>Hexapoda</taxon>
        <taxon>Insecta</taxon>
        <taxon>Pterygota</taxon>
        <taxon>Neoptera</taxon>
        <taxon>Endopterygota</taxon>
        <taxon>Diptera</taxon>
        <taxon>Brachycera</taxon>
        <taxon>Muscomorpha</taxon>
        <taxon>Ephydroidea</taxon>
        <taxon>Drosophilidae</taxon>
        <taxon>Drosophila</taxon>
        <taxon>Hawaiian Drosophila</taxon>
    </lineage>
</organism>
<keyword evidence="3" id="KW-1185">Reference proteome</keyword>
<dbReference type="EMBL" id="CH916367">
    <property type="protein sequence ID" value="EDW02355.1"/>
    <property type="molecule type" value="Genomic_DNA"/>
</dbReference>
<dbReference type="STRING" id="7222.B4J8R5"/>
<dbReference type="PROSITE" id="PS51257">
    <property type="entry name" value="PROKAR_LIPOPROTEIN"/>
    <property type="match status" value="1"/>
</dbReference>
<evidence type="ECO:0000313" key="2">
    <source>
        <dbReference type="EMBL" id="EDW02355.1"/>
    </source>
</evidence>
<keyword evidence="1" id="KW-0732">Signal</keyword>
<evidence type="ECO:0000256" key="1">
    <source>
        <dbReference type="SAM" id="SignalP"/>
    </source>
</evidence>
<sequence length="246" mass="25217">MKSVDPKSLLPISLLLLLLLSSCPAQPLKEHQEREQRQLKGQGATTEADVKMMTGNMANMTPGMQMPGMSGMTGLSMNPMANMQLARYPNYPSMLLGAGGLTGSPFLGMPGQLGPQSNIANNYPADPSMGLGLGLGLPGSGTNFGLGLGVGLGGYPGNPPNAGFMYGNSQGLYPNAHLGQGFGAQPPLDNFGPLNNIVNQANLPGLSGALNAGGLYGQPGGPLGMPGYFGGGLDHSMIMHNYAPAF</sequence>
<evidence type="ECO:0000313" key="3">
    <source>
        <dbReference type="Proteomes" id="UP000001070"/>
    </source>
</evidence>
<feature type="signal peptide" evidence="1">
    <location>
        <begin position="1"/>
        <end position="25"/>
    </location>
</feature>
<dbReference type="eggNOG" id="ENOG502T6W3">
    <property type="taxonomic scope" value="Eukaryota"/>
</dbReference>
<feature type="chain" id="PRO_5002811654" evidence="1">
    <location>
        <begin position="26"/>
        <end position="246"/>
    </location>
</feature>
<proteinExistence type="predicted"/>
<name>B4J8R5_DROGR</name>